<feature type="signal peptide" evidence="2">
    <location>
        <begin position="1"/>
        <end position="17"/>
    </location>
</feature>
<feature type="compositionally biased region" description="Polar residues" evidence="1">
    <location>
        <begin position="655"/>
        <end position="667"/>
    </location>
</feature>
<keyword evidence="2" id="KW-0732">Signal</keyword>
<feature type="domain" description="WSC" evidence="3">
    <location>
        <begin position="537"/>
        <end position="630"/>
    </location>
</feature>
<evidence type="ECO:0000256" key="2">
    <source>
        <dbReference type="SAM" id="SignalP"/>
    </source>
</evidence>
<dbReference type="InterPro" id="IPR002889">
    <property type="entry name" value="WSC_carb-bd"/>
</dbReference>
<dbReference type="PROSITE" id="PS51212">
    <property type="entry name" value="WSC"/>
    <property type="match status" value="2"/>
</dbReference>
<feature type="region of interest" description="Disordered" evidence="1">
    <location>
        <begin position="490"/>
        <end position="530"/>
    </location>
</feature>
<dbReference type="AlphaFoldDB" id="A0AAD7TMB8"/>
<dbReference type="Pfam" id="PF09362">
    <property type="entry name" value="DUF1996"/>
    <property type="match status" value="1"/>
</dbReference>
<dbReference type="SMART" id="SM00321">
    <property type="entry name" value="WSC"/>
    <property type="match status" value="2"/>
</dbReference>
<dbReference type="PANTHER" id="PTHR43662">
    <property type="match status" value="1"/>
</dbReference>
<evidence type="ECO:0000259" key="3">
    <source>
        <dbReference type="PROSITE" id="PS51212"/>
    </source>
</evidence>
<evidence type="ECO:0000313" key="4">
    <source>
        <dbReference type="EMBL" id="KAJ8463372.1"/>
    </source>
</evidence>
<dbReference type="EMBL" id="JAPEVG010000398">
    <property type="protein sequence ID" value="KAJ8463372.1"/>
    <property type="molecule type" value="Genomic_DNA"/>
</dbReference>
<comment type="caution">
    <text evidence="4">The sequence shown here is derived from an EMBL/GenBank/DDBJ whole genome shotgun (WGS) entry which is preliminary data.</text>
</comment>
<organism evidence="4 5">
    <name type="scientific">Trametes cubensis</name>
    <dbReference type="NCBI Taxonomy" id="1111947"/>
    <lineage>
        <taxon>Eukaryota</taxon>
        <taxon>Fungi</taxon>
        <taxon>Dikarya</taxon>
        <taxon>Basidiomycota</taxon>
        <taxon>Agaricomycotina</taxon>
        <taxon>Agaricomycetes</taxon>
        <taxon>Polyporales</taxon>
        <taxon>Polyporaceae</taxon>
        <taxon>Trametes</taxon>
    </lineage>
</organism>
<dbReference type="Proteomes" id="UP001215151">
    <property type="component" value="Unassembled WGS sequence"/>
</dbReference>
<evidence type="ECO:0000313" key="5">
    <source>
        <dbReference type="Proteomes" id="UP001215151"/>
    </source>
</evidence>
<feature type="compositionally biased region" description="Low complexity" evidence="1">
    <location>
        <begin position="639"/>
        <end position="654"/>
    </location>
</feature>
<gene>
    <name evidence="4" type="ORF">ONZ51_g10296</name>
</gene>
<protein>
    <recommendedName>
        <fullName evidence="3">WSC domain-containing protein</fullName>
    </recommendedName>
</protein>
<feature type="chain" id="PRO_5042077044" description="WSC domain-containing protein" evidence="2">
    <location>
        <begin position="18"/>
        <end position="700"/>
    </location>
</feature>
<dbReference type="Pfam" id="PF01822">
    <property type="entry name" value="WSC"/>
    <property type="match status" value="2"/>
</dbReference>
<feature type="region of interest" description="Disordered" evidence="1">
    <location>
        <begin position="637"/>
        <end position="667"/>
    </location>
</feature>
<accession>A0AAD7TMB8</accession>
<reference evidence="4" key="1">
    <citation type="submission" date="2022-11" db="EMBL/GenBank/DDBJ databases">
        <title>Genome Sequence of Cubamyces cubensis.</title>
        <authorList>
            <person name="Buettner E."/>
        </authorList>
    </citation>
    <scope>NUCLEOTIDE SEQUENCE</scope>
    <source>
        <strain evidence="4">MPL-01</strain>
    </source>
</reference>
<evidence type="ECO:0000256" key="1">
    <source>
        <dbReference type="SAM" id="MobiDB-lite"/>
    </source>
</evidence>
<feature type="domain" description="WSC" evidence="3">
    <location>
        <begin position="352"/>
        <end position="447"/>
    </location>
</feature>
<dbReference type="PANTHER" id="PTHR43662:SF3">
    <property type="entry name" value="DOMAIN PROTEIN, PUTATIVE (AFU_ORTHOLOGUE AFUA_6G11970)-RELATED"/>
    <property type="match status" value="1"/>
</dbReference>
<proteinExistence type="predicted"/>
<name>A0AAD7TMB8_9APHY</name>
<dbReference type="InterPro" id="IPR018535">
    <property type="entry name" value="DUF1996"/>
</dbReference>
<keyword evidence="5" id="KW-1185">Reference proteome</keyword>
<sequence length="700" mass="72928">MFPKLLSLAALAAVVNAEHWIFGGSKLIATTRLDSIVSPNAIGTHVHAIVGASGFKNVYNPDELVQSNCTTIPVQPDKSNYWAPQMYHQDPQGNLTPMPTSFNIYYLVRNGPKNEKVHAFPKGLVMLAGDTTRRTYNASSFADQAVSYVCLDYNNDHSGDPDWAERPDFFTHSCPDGMRAQVFFPSCWDGVNLDSPDHKSHMAYPVQAYNTGDCPDSHPVHLVSLFYEMFVSVDQFEYHGAGTWVLANGDTTGYGHHGDFQNGWDVDLLQEAIDTCTAANGNVMDCPPLAAVFDQAAADACTLEGSVVDENIGLTTPLTSLPGCNPIYGSGKPCANAGTPQLIPAQDPLPTGWTELGCIAEGTNGRALPALSMKDPNMTRAMCASYCGSHGYKLAGVEFSDECYCDNSVKNGASETFLTWSECSNHCAGNSYEICGGAAKLTLMTTGNPGASSPSSSSSSASSVSSAATKPVSSANTVSSVRATSVSATSVVATSSPTQTSVASTQSAHSVTPSTSPSTPATSTTGPSAPAASLPAGWAVVGCRSDTSARALTGYSFANDQMTVASCVSTCSSKGFLMAGVEFGRECYCGNSFQNQAGEPLPSASCNMACAGDATGTCGGNWAFTLYKHSDLAVANPGPSSSASVTPTSVASATQPSSTGTAPSNSTNVSGLPAGWIAVGYDDRELHLALRLPGPQHGRT</sequence>